<proteinExistence type="inferred from homology"/>
<evidence type="ECO:0000313" key="11">
    <source>
        <dbReference type="Proteomes" id="UP000244161"/>
    </source>
</evidence>
<dbReference type="InterPro" id="IPR012795">
    <property type="entry name" value="tRNA_Ile_lys_synt_N"/>
</dbReference>
<dbReference type="Pfam" id="PF01171">
    <property type="entry name" value="ATP_bind_3"/>
    <property type="match status" value="1"/>
</dbReference>
<dbReference type="HAMAP" id="MF_01161">
    <property type="entry name" value="tRNA_Ile_lys_synt"/>
    <property type="match status" value="1"/>
</dbReference>
<dbReference type="NCBIfam" id="TIGR02433">
    <property type="entry name" value="lysidine_TilS_C"/>
    <property type="match status" value="1"/>
</dbReference>
<evidence type="ECO:0000256" key="5">
    <source>
        <dbReference type="ARBA" id="ARBA00022741"/>
    </source>
</evidence>
<dbReference type="GO" id="GO:0005737">
    <property type="term" value="C:cytoplasm"/>
    <property type="evidence" value="ECO:0007669"/>
    <property type="project" value="UniProtKB-SubCell"/>
</dbReference>
<evidence type="ECO:0000256" key="7">
    <source>
        <dbReference type="ARBA" id="ARBA00048539"/>
    </source>
</evidence>
<dbReference type="GO" id="GO:0005524">
    <property type="term" value="F:ATP binding"/>
    <property type="evidence" value="ECO:0007669"/>
    <property type="project" value="UniProtKB-UniRule"/>
</dbReference>
<keyword evidence="2 8" id="KW-0963">Cytoplasm</keyword>
<dbReference type="NCBIfam" id="TIGR02432">
    <property type="entry name" value="lysidine_TilS_N"/>
    <property type="match status" value="1"/>
</dbReference>
<reference evidence="10 11" key="1">
    <citation type="submission" date="2018-04" db="EMBL/GenBank/DDBJ databases">
        <title>Genomic Encyclopedia of Archaeal and Bacterial Type Strains, Phase II (KMG-II): from individual species to whole genera.</title>
        <authorList>
            <person name="Goeker M."/>
        </authorList>
    </citation>
    <scope>NUCLEOTIDE SEQUENCE [LARGE SCALE GENOMIC DNA]</scope>
    <source>
        <strain evidence="10 11">DSM 18806</strain>
    </source>
</reference>
<gene>
    <name evidence="8" type="primary">tilS</name>
    <name evidence="10" type="ORF">C8U37_10340</name>
</gene>
<dbReference type="GO" id="GO:0006400">
    <property type="term" value="P:tRNA modification"/>
    <property type="evidence" value="ECO:0007669"/>
    <property type="project" value="UniProtKB-UniRule"/>
</dbReference>
<comment type="similarity">
    <text evidence="8">Belongs to the tRNA(Ile)-lysidine synthase family.</text>
</comment>
<dbReference type="AlphaFoldDB" id="A0A2T5IP99"/>
<dbReference type="InterPro" id="IPR014729">
    <property type="entry name" value="Rossmann-like_a/b/a_fold"/>
</dbReference>
<comment type="catalytic activity">
    <reaction evidence="7 8">
        <text>cytidine(34) in tRNA(Ile2) + L-lysine + ATP = lysidine(34) in tRNA(Ile2) + AMP + diphosphate + H(+)</text>
        <dbReference type="Rhea" id="RHEA:43744"/>
        <dbReference type="Rhea" id="RHEA-COMP:10625"/>
        <dbReference type="Rhea" id="RHEA-COMP:10670"/>
        <dbReference type="ChEBI" id="CHEBI:15378"/>
        <dbReference type="ChEBI" id="CHEBI:30616"/>
        <dbReference type="ChEBI" id="CHEBI:32551"/>
        <dbReference type="ChEBI" id="CHEBI:33019"/>
        <dbReference type="ChEBI" id="CHEBI:82748"/>
        <dbReference type="ChEBI" id="CHEBI:83665"/>
        <dbReference type="ChEBI" id="CHEBI:456215"/>
        <dbReference type="EC" id="6.3.4.19"/>
    </reaction>
</comment>
<keyword evidence="11" id="KW-1185">Reference proteome</keyword>
<dbReference type="OrthoDB" id="9807403at2"/>
<dbReference type="EC" id="6.3.4.19" evidence="8"/>
<sequence length="465" mass="53862">MQEYILRLCKELERQQLWDKESRLLLAVSGGADSMALLGLVQQLPPEWQPQFAVVHVHHHLREESDEEFRMVQDYCQSQGIPFFAEHWEEENHPKSNLEMAAREFRYAFFADMMEKWSASHLATAHHADDQLETILMRLVRGSTLKGISGIAMARTFGRGHLVRPLLSFQKDELYQICEMAGIPYREDSTNLELTFTRNRYRNSIIPLLKAENNQASRHFGNFSEDLQDVLTVVQPIVAQSFRSLFNKVEADWLLDLTGWQACDDSLQRLVLSHFVTEQMIPAGQDFRRSQLTAIMDLIENQSPQKQISLAGGWQARKRYDKLTFLSPDSVRIDFSDFSEVLELNKWVTLPSHGRIGLFHGDNAFSKELPMNAQIVGIKDELALMPFTVRSRRMGDKIVLNKDQPFTKKVSRLFVDKKIPDEERRKACIVTDGEGRILWVPGYAQSVWLSENDKEQTRYRLIYIK</sequence>
<comment type="subcellular location">
    <subcellularLocation>
        <location evidence="1 8">Cytoplasm</location>
    </subcellularLocation>
</comment>
<evidence type="ECO:0000313" key="10">
    <source>
        <dbReference type="EMBL" id="PTQ85656.1"/>
    </source>
</evidence>
<evidence type="ECO:0000256" key="6">
    <source>
        <dbReference type="ARBA" id="ARBA00022840"/>
    </source>
</evidence>
<name>A0A2T5IP99_9LACT</name>
<dbReference type="GO" id="GO:0032267">
    <property type="term" value="F:tRNA(Ile)-lysidine synthase activity"/>
    <property type="evidence" value="ECO:0007669"/>
    <property type="project" value="UniProtKB-EC"/>
</dbReference>
<keyword evidence="4 8" id="KW-0819">tRNA processing</keyword>
<dbReference type="SUPFAM" id="SSF52402">
    <property type="entry name" value="Adenine nucleotide alpha hydrolases-like"/>
    <property type="match status" value="1"/>
</dbReference>
<organism evidence="10 11">
    <name type="scientific">Trichococcus patagoniensis</name>
    <dbReference type="NCBI Taxonomy" id="382641"/>
    <lineage>
        <taxon>Bacteria</taxon>
        <taxon>Bacillati</taxon>
        <taxon>Bacillota</taxon>
        <taxon>Bacilli</taxon>
        <taxon>Lactobacillales</taxon>
        <taxon>Carnobacteriaceae</taxon>
        <taxon>Trichococcus</taxon>
    </lineage>
</organism>
<comment type="domain">
    <text evidence="8">The N-terminal region contains the highly conserved SGGXDS motif, predicted to be a P-loop motif involved in ATP binding.</text>
</comment>
<comment type="caution">
    <text evidence="10">The sequence shown here is derived from an EMBL/GenBank/DDBJ whole genome shotgun (WGS) entry which is preliminary data.</text>
</comment>
<dbReference type="SUPFAM" id="SSF56037">
    <property type="entry name" value="PheT/TilS domain"/>
    <property type="match status" value="1"/>
</dbReference>
<evidence type="ECO:0000256" key="2">
    <source>
        <dbReference type="ARBA" id="ARBA00022490"/>
    </source>
</evidence>
<accession>A0A2T5IP99</accession>
<comment type="function">
    <text evidence="8">Ligates lysine onto the cytidine present at position 34 of the AUA codon-specific tRNA(Ile) that contains the anticodon CAU, in an ATP-dependent manner. Cytidine is converted to lysidine, thus changing the amino acid specificity of the tRNA from methionine to isoleucine.</text>
</comment>
<dbReference type="InterPro" id="IPR012796">
    <property type="entry name" value="Lysidine-tRNA-synth_C"/>
</dbReference>
<dbReference type="PANTHER" id="PTHR43033">
    <property type="entry name" value="TRNA(ILE)-LYSIDINE SYNTHASE-RELATED"/>
    <property type="match status" value="1"/>
</dbReference>
<dbReference type="RefSeq" id="WP_108031680.1">
    <property type="nucleotide sequence ID" value="NZ_QAOM01000003.1"/>
</dbReference>
<protein>
    <recommendedName>
        <fullName evidence="8">tRNA(Ile)-lysidine synthase</fullName>
        <ecNumber evidence="8">6.3.4.19</ecNumber>
    </recommendedName>
    <alternativeName>
        <fullName evidence="8">tRNA(Ile)-2-lysyl-cytidine synthase</fullName>
    </alternativeName>
    <alternativeName>
        <fullName evidence="8">tRNA(Ile)-lysidine synthetase</fullName>
    </alternativeName>
</protein>
<dbReference type="InterPro" id="IPR012094">
    <property type="entry name" value="tRNA_Ile_lys_synt"/>
</dbReference>
<keyword evidence="5 8" id="KW-0547">Nucleotide-binding</keyword>
<feature type="binding site" evidence="8">
    <location>
        <begin position="29"/>
        <end position="34"/>
    </location>
    <ligand>
        <name>ATP</name>
        <dbReference type="ChEBI" id="CHEBI:30616"/>
    </ligand>
</feature>
<dbReference type="Proteomes" id="UP000244161">
    <property type="component" value="Unassembled WGS sequence"/>
</dbReference>
<dbReference type="CDD" id="cd01992">
    <property type="entry name" value="TilS_N"/>
    <property type="match status" value="1"/>
</dbReference>
<keyword evidence="6 8" id="KW-0067">ATP-binding</keyword>
<evidence type="ECO:0000256" key="4">
    <source>
        <dbReference type="ARBA" id="ARBA00022694"/>
    </source>
</evidence>
<dbReference type="InterPro" id="IPR011063">
    <property type="entry name" value="TilS/TtcA_N"/>
</dbReference>
<dbReference type="Pfam" id="PF11734">
    <property type="entry name" value="TilS_C"/>
    <property type="match status" value="1"/>
</dbReference>
<dbReference type="Gene3D" id="3.40.50.620">
    <property type="entry name" value="HUPs"/>
    <property type="match status" value="1"/>
</dbReference>
<evidence type="ECO:0000256" key="1">
    <source>
        <dbReference type="ARBA" id="ARBA00004496"/>
    </source>
</evidence>
<evidence type="ECO:0000256" key="3">
    <source>
        <dbReference type="ARBA" id="ARBA00022598"/>
    </source>
</evidence>
<evidence type="ECO:0000259" key="9">
    <source>
        <dbReference type="SMART" id="SM00977"/>
    </source>
</evidence>
<dbReference type="SMART" id="SM00977">
    <property type="entry name" value="TilS_C"/>
    <property type="match status" value="1"/>
</dbReference>
<keyword evidence="3 8" id="KW-0436">Ligase</keyword>
<feature type="domain" description="Lysidine-tRNA(Ile) synthetase C-terminal" evidence="9">
    <location>
        <begin position="387"/>
        <end position="463"/>
    </location>
</feature>
<evidence type="ECO:0000256" key="8">
    <source>
        <dbReference type="HAMAP-Rule" id="MF_01161"/>
    </source>
</evidence>
<dbReference type="PANTHER" id="PTHR43033:SF1">
    <property type="entry name" value="TRNA(ILE)-LYSIDINE SYNTHASE-RELATED"/>
    <property type="match status" value="1"/>
</dbReference>
<dbReference type="EMBL" id="QAOM01000003">
    <property type="protein sequence ID" value="PTQ85656.1"/>
    <property type="molecule type" value="Genomic_DNA"/>
</dbReference>